<dbReference type="GeneID" id="42856943"/>
<comment type="caution">
    <text evidence="3">The sequence shown here is derived from an EMBL/GenBank/DDBJ whole genome shotgun (WGS) entry which is preliminary data.</text>
</comment>
<evidence type="ECO:0000256" key="1">
    <source>
        <dbReference type="SAM" id="MobiDB-lite"/>
    </source>
</evidence>
<feature type="compositionally biased region" description="Basic and acidic residues" evidence="1">
    <location>
        <begin position="1"/>
        <end position="16"/>
    </location>
</feature>
<evidence type="ECO:0000256" key="2">
    <source>
        <dbReference type="SAM" id="Phobius"/>
    </source>
</evidence>
<reference evidence="3" key="1">
    <citation type="submission" date="2015-02" db="EMBL/GenBank/DDBJ databases">
        <title>A novel member of the family Ruminococcaceae isolated from human feces.</title>
        <authorList>
            <person name="Shkoporov A.N."/>
            <person name="Chaplin A.V."/>
            <person name="Motuzova O.V."/>
            <person name="Kafarskaia L.I."/>
            <person name="Khokhlova E.V."/>
            <person name="Efimov B.A."/>
        </authorList>
    </citation>
    <scope>NUCLEOTIDE SEQUENCE [LARGE SCALE GENOMIC DNA]</scope>
    <source>
        <strain evidence="3">585-1</strain>
    </source>
</reference>
<keyword evidence="4" id="KW-1185">Reference proteome</keyword>
<evidence type="ECO:0000313" key="4">
    <source>
        <dbReference type="Proteomes" id="UP000032483"/>
    </source>
</evidence>
<keyword evidence="2" id="KW-0812">Transmembrane</keyword>
<dbReference type="AlphaFoldDB" id="A0A0D8J1V5"/>
<gene>
    <name evidence="3" type="ORF">TQ39_10145</name>
</gene>
<keyword evidence="2" id="KW-0472">Membrane</keyword>
<feature type="region of interest" description="Disordered" evidence="1">
    <location>
        <begin position="1"/>
        <end position="21"/>
    </location>
</feature>
<accession>A0A0D8J1V5</accession>
<dbReference type="Proteomes" id="UP000032483">
    <property type="component" value="Unassembled WGS sequence"/>
</dbReference>
<dbReference type="EMBL" id="JXXK01000013">
    <property type="protein sequence ID" value="KJF39748.1"/>
    <property type="molecule type" value="Genomic_DNA"/>
</dbReference>
<name>A0A0D8J1V5_9FIRM</name>
<feature type="transmembrane region" description="Helical" evidence="2">
    <location>
        <begin position="29"/>
        <end position="47"/>
    </location>
</feature>
<sequence>MQTAKSIDERAGETHKGRTRVPRTKTTRALALLLALILLGGLVWWTWRKTGNPLIAWYTEQKITAHYRAYHPGEGYIVGPARYQWVVRADKSAGMDYVCTVRKEASEDVEFPAYFSDGAVFSQIGGAVRSGCNTYERFKNLLNSELESGATAARLRALTGEAEVHAGFYTTQEGPLFDPDAPVFRTDEEYDRAGLPLPIELSVSFSAVGAPAPADAELADYLLKTKAVCEETGQPFAYYSVALAFKPTEQKDPVWWAAEHIPSEEITEEKILDYLAALDCGVKANCGQSLNGRNEIIEERKNAWLISHGYEHCAH</sequence>
<dbReference type="RefSeq" id="WP_050005441.1">
    <property type="nucleotide sequence ID" value="NZ_JXXK01000013.1"/>
</dbReference>
<protein>
    <submittedName>
        <fullName evidence="3">Uncharacterized protein</fullName>
    </submittedName>
</protein>
<proteinExistence type="predicted"/>
<evidence type="ECO:0000313" key="3">
    <source>
        <dbReference type="EMBL" id="KJF39748.1"/>
    </source>
</evidence>
<keyword evidence="2" id="KW-1133">Transmembrane helix</keyword>
<organism evidence="3 4">
    <name type="scientific">Ruthenibacterium lactatiformans</name>
    <dbReference type="NCBI Taxonomy" id="1550024"/>
    <lineage>
        <taxon>Bacteria</taxon>
        <taxon>Bacillati</taxon>
        <taxon>Bacillota</taxon>
        <taxon>Clostridia</taxon>
        <taxon>Eubacteriales</taxon>
        <taxon>Oscillospiraceae</taxon>
        <taxon>Ruthenibacterium</taxon>
    </lineage>
</organism>